<dbReference type="SUPFAM" id="SSF53335">
    <property type="entry name" value="S-adenosyl-L-methionine-dependent methyltransferases"/>
    <property type="match status" value="1"/>
</dbReference>
<dbReference type="EMBL" id="JBHSGG010000029">
    <property type="protein sequence ID" value="MFC4728586.1"/>
    <property type="molecule type" value="Genomic_DNA"/>
</dbReference>
<evidence type="ECO:0000313" key="2">
    <source>
        <dbReference type="Proteomes" id="UP001595892"/>
    </source>
</evidence>
<evidence type="ECO:0008006" key="3">
    <source>
        <dbReference type="Google" id="ProtNLM"/>
    </source>
</evidence>
<comment type="caution">
    <text evidence="1">The sequence shown here is derived from an EMBL/GenBank/DDBJ whole genome shotgun (WGS) entry which is preliminary data.</text>
</comment>
<keyword evidence="2" id="KW-1185">Reference proteome</keyword>
<dbReference type="Gene3D" id="3.40.50.150">
    <property type="entry name" value="Vaccinia Virus protein VP39"/>
    <property type="match status" value="1"/>
</dbReference>
<proteinExistence type="predicted"/>
<accession>A0ABV9NKM2</accession>
<evidence type="ECO:0000313" key="1">
    <source>
        <dbReference type="EMBL" id="MFC4728586.1"/>
    </source>
</evidence>
<organism evidence="1 2">
    <name type="scientific">Coralloluteibacterium thermophilum</name>
    <dbReference type="NCBI Taxonomy" id="2707049"/>
    <lineage>
        <taxon>Bacteria</taxon>
        <taxon>Pseudomonadati</taxon>
        <taxon>Pseudomonadota</taxon>
        <taxon>Gammaproteobacteria</taxon>
        <taxon>Lysobacterales</taxon>
        <taxon>Lysobacteraceae</taxon>
        <taxon>Coralloluteibacterium</taxon>
    </lineage>
</organism>
<sequence length="262" mass="27486">MSGFASDWLDLREPADRRARDAGLCAAAAAWLDARPWRVVVDLGAGTGATRRALAPRLRAPAAWRLVDDDAALLALALARADDPATTAHRLDMRALEALPLDDATLVTASALFDLVGADWLAALVARTTAAGSALYAALSYDGRMRWSVPHPDDAAVREAFDAHQRGDKGLGPALGPTASDVLARLCADAGHRVARARSDWVLGPGEAALQRELVAGIAQAAAETGMLAPARIDAWCSVRQAQAERVVCTVGHEDLLALPPG</sequence>
<dbReference type="Proteomes" id="UP001595892">
    <property type="component" value="Unassembled WGS sequence"/>
</dbReference>
<gene>
    <name evidence="1" type="ORF">ACFO3Q_10440</name>
</gene>
<name>A0ABV9NKM2_9GAMM</name>
<reference evidence="2" key="1">
    <citation type="journal article" date="2019" name="Int. J. Syst. Evol. Microbiol.">
        <title>The Global Catalogue of Microorganisms (GCM) 10K type strain sequencing project: providing services to taxonomists for standard genome sequencing and annotation.</title>
        <authorList>
            <consortium name="The Broad Institute Genomics Platform"/>
            <consortium name="The Broad Institute Genome Sequencing Center for Infectious Disease"/>
            <person name="Wu L."/>
            <person name="Ma J."/>
        </authorList>
    </citation>
    <scope>NUCLEOTIDE SEQUENCE [LARGE SCALE GENOMIC DNA]</scope>
    <source>
        <strain evidence="2">CGMCC 1.13574</strain>
    </source>
</reference>
<dbReference type="RefSeq" id="WP_377004615.1">
    <property type="nucleotide sequence ID" value="NZ_JBHSGG010000029.1"/>
</dbReference>
<protein>
    <recommendedName>
        <fullName evidence="3">Class I SAM-dependent methyltransferase</fullName>
    </recommendedName>
</protein>
<dbReference type="InterPro" id="IPR029063">
    <property type="entry name" value="SAM-dependent_MTases_sf"/>
</dbReference>